<dbReference type="PANTHER" id="PTHR11808:SF15">
    <property type="entry name" value="CYSTATHIONINE GAMMA-LYASE"/>
    <property type="match status" value="1"/>
</dbReference>
<dbReference type="GO" id="GO:0030170">
    <property type="term" value="F:pyridoxal phosphate binding"/>
    <property type="evidence" value="ECO:0007669"/>
    <property type="project" value="InterPro"/>
</dbReference>
<dbReference type="GO" id="GO:0018826">
    <property type="term" value="F:methionine gamma-lyase activity"/>
    <property type="evidence" value="ECO:0007669"/>
    <property type="project" value="UniProtKB-EC"/>
</dbReference>
<comment type="catalytic activity">
    <reaction evidence="7">
        <text>L-methionine + H2O = methanethiol + 2-oxobutanoate + NH4(+)</text>
        <dbReference type="Rhea" id="RHEA:23800"/>
        <dbReference type="ChEBI" id="CHEBI:15377"/>
        <dbReference type="ChEBI" id="CHEBI:16007"/>
        <dbReference type="ChEBI" id="CHEBI:16763"/>
        <dbReference type="ChEBI" id="CHEBI:28938"/>
        <dbReference type="ChEBI" id="CHEBI:57844"/>
        <dbReference type="EC" id="4.4.1.11"/>
    </reaction>
    <physiologicalReaction direction="left-to-right" evidence="7">
        <dbReference type="Rhea" id="RHEA:23801"/>
    </physiologicalReaction>
</comment>
<dbReference type="GO" id="GO:0005737">
    <property type="term" value="C:cytoplasm"/>
    <property type="evidence" value="ECO:0007669"/>
    <property type="project" value="TreeGrafter"/>
</dbReference>
<evidence type="ECO:0000256" key="7">
    <source>
        <dbReference type="ARBA" id="ARBA00052699"/>
    </source>
</evidence>
<evidence type="ECO:0000256" key="4">
    <source>
        <dbReference type="ARBA" id="ARBA00047175"/>
    </source>
</evidence>
<reference evidence="10" key="1">
    <citation type="submission" date="2020-10" db="EMBL/GenBank/DDBJ databases">
        <title>Connecting structure to function with the recovery of over 1000 high-quality activated sludge metagenome-assembled genomes encoding full-length rRNA genes using long-read sequencing.</title>
        <authorList>
            <person name="Singleton C.M."/>
            <person name="Petriglieri F."/>
            <person name="Kristensen J.M."/>
            <person name="Kirkegaard R.H."/>
            <person name="Michaelsen T.Y."/>
            <person name="Andersen M.H."/>
            <person name="Karst S.M."/>
            <person name="Dueholm M.S."/>
            <person name="Nielsen P.H."/>
            <person name="Albertsen M."/>
        </authorList>
    </citation>
    <scope>NUCLEOTIDE SEQUENCE</scope>
    <source>
        <strain evidence="10">Ribe_18-Q3-R11-54_MAXAC.001</strain>
    </source>
</reference>
<keyword evidence="3 8" id="KW-0663">Pyridoxal phosphate</keyword>
<dbReference type="InterPro" id="IPR054542">
    <property type="entry name" value="Cys_met_metab_PP"/>
</dbReference>
<dbReference type="SUPFAM" id="SSF53383">
    <property type="entry name" value="PLP-dependent transferases"/>
    <property type="match status" value="1"/>
</dbReference>
<protein>
    <recommendedName>
        <fullName evidence="4">homocysteine desulfhydrase</fullName>
        <ecNumber evidence="4">4.4.1.2</ecNumber>
    </recommendedName>
    <alternativeName>
        <fullName evidence="5">Homocysteine desulfhydrase</fullName>
    </alternativeName>
</protein>
<organism evidence="10 11">
    <name type="scientific">Candidatus Phosphoribacter hodrii</name>
    <dbReference type="NCBI Taxonomy" id="2953743"/>
    <lineage>
        <taxon>Bacteria</taxon>
        <taxon>Bacillati</taxon>
        <taxon>Actinomycetota</taxon>
        <taxon>Actinomycetes</taxon>
        <taxon>Micrococcales</taxon>
        <taxon>Dermatophilaceae</taxon>
        <taxon>Candidatus Phosphoribacter</taxon>
    </lineage>
</organism>
<dbReference type="PIRSF" id="PIRSF001434">
    <property type="entry name" value="CGS"/>
    <property type="match status" value="1"/>
</dbReference>
<evidence type="ECO:0000313" key="10">
    <source>
        <dbReference type="EMBL" id="MBL0004335.1"/>
    </source>
</evidence>
<dbReference type="GO" id="GO:0004123">
    <property type="term" value="F:cystathionine gamma-lyase activity"/>
    <property type="evidence" value="ECO:0007669"/>
    <property type="project" value="TreeGrafter"/>
</dbReference>
<dbReference type="InterPro" id="IPR015424">
    <property type="entry name" value="PyrdxlP-dep_Trfase"/>
</dbReference>
<evidence type="ECO:0000256" key="8">
    <source>
        <dbReference type="PIRSR" id="PIRSR001434-2"/>
    </source>
</evidence>
<name>A0A9D7XXW7_9MICO</name>
<dbReference type="Gene3D" id="3.40.640.10">
    <property type="entry name" value="Type I PLP-dependent aspartate aminotransferase-like (Major domain)"/>
    <property type="match status" value="1"/>
</dbReference>
<evidence type="ECO:0000256" key="1">
    <source>
        <dbReference type="ARBA" id="ARBA00001933"/>
    </source>
</evidence>
<comment type="catalytic activity">
    <reaction evidence="6">
        <text>L-homocysteine + H2O = 2-oxobutanoate + hydrogen sulfide + NH4(+) + H(+)</text>
        <dbReference type="Rhea" id="RHEA:14501"/>
        <dbReference type="ChEBI" id="CHEBI:15377"/>
        <dbReference type="ChEBI" id="CHEBI:15378"/>
        <dbReference type="ChEBI" id="CHEBI:16763"/>
        <dbReference type="ChEBI" id="CHEBI:28938"/>
        <dbReference type="ChEBI" id="CHEBI:29919"/>
        <dbReference type="ChEBI" id="CHEBI:58199"/>
        <dbReference type="EC" id="4.4.1.2"/>
    </reaction>
    <physiologicalReaction direction="left-to-right" evidence="6">
        <dbReference type="Rhea" id="RHEA:14502"/>
    </physiologicalReaction>
</comment>
<dbReference type="GO" id="GO:0019343">
    <property type="term" value="P:cysteine biosynthetic process via cystathionine"/>
    <property type="evidence" value="ECO:0007669"/>
    <property type="project" value="TreeGrafter"/>
</dbReference>
<dbReference type="InterPro" id="IPR015421">
    <property type="entry name" value="PyrdxlP-dep_Trfase_major"/>
</dbReference>
<dbReference type="EMBL" id="JADKGK010000020">
    <property type="protein sequence ID" value="MBL0004335.1"/>
    <property type="molecule type" value="Genomic_DNA"/>
</dbReference>
<evidence type="ECO:0000256" key="2">
    <source>
        <dbReference type="ARBA" id="ARBA00009077"/>
    </source>
</evidence>
<evidence type="ECO:0000256" key="3">
    <source>
        <dbReference type="ARBA" id="ARBA00022898"/>
    </source>
</evidence>
<evidence type="ECO:0000256" key="5">
    <source>
        <dbReference type="ARBA" id="ARBA00047199"/>
    </source>
</evidence>
<dbReference type="InterPro" id="IPR015422">
    <property type="entry name" value="PyrdxlP-dep_Trfase_small"/>
</dbReference>
<feature type="modified residue" description="N6-(pyridoxal phosphate)lysine" evidence="8">
    <location>
        <position position="203"/>
    </location>
</feature>
<keyword evidence="10" id="KW-0808">Transferase</keyword>
<dbReference type="FunFam" id="3.40.640.10:FF:000046">
    <property type="entry name" value="Cystathionine gamma-lyase"/>
    <property type="match status" value="1"/>
</dbReference>
<evidence type="ECO:0000313" key="11">
    <source>
        <dbReference type="Proteomes" id="UP000886632"/>
    </source>
</evidence>
<dbReference type="EC" id="4.4.1.2" evidence="4"/>
<dbReference type="InterPro" id="IPR000277">
    <property type="entry name" value="Cys/Met-Metab_PyrdxlP-dep_enz"/>
</dbReference>
<sequence>MTDLPPDLAAATVVVAAGRPPRSPGAPINPPIELSSTYAAHPATGPDGVALNLGYGRASNATWAAFEAAVGTLEGGDALCFASGMAAISAALTVLPADGPLVAPLTPYNTSGALIGEVEAAGREIRRVDVEDTVAVIAALHGARAIWLESPTNPLMQVADLPVIIAEAAARGVVVVVDNTFATPLVQQPLALGADIVVHSATKYLSGHSDLLMGVTVTRAGTPDAAPDRWYAALLAHRTRHGAIAGPFEAWLALRGIRTLHVRHERACANAAELARRLGEHPSVSRVRYPGWGAMLAIEVAGSALDAERVASACQVWLGATSLGGVESLIERRRRYPGESVLVPETLLRLSVGIEDVEDLWRDLDHALRA</sequence>
<comment type="similarity">
    <text evidence="2 9">Belongs to the trans-sulfuration enzymes family.</text>
</comment>
<accession>A0A9D7XXW7</accession>
<gene>
    <name evidence="10" type="ORF">IPP00_10230</name>
</gene>
<dbReference type="GO" id="GO:0047982">
    <property type="term" value="F:homocysteine desulfhydrase activity"/>
    <property type="evidence" value="ECO:0007669"/>
    <property type="project" value="UniProtKB-EC"/>
</dbReference>
<comment type="cofactor">
    <cofactor evidence="1 9">
        <name>pyridoxal 5'-phosphate</name>
        <dbReference type="ChEBI" id="CHEBI:597326"/>
    </cofactor>
</comment>
<dbReference type="Proteomes" id="UP000886632">
    <property type="component" value="Unassembled WGS sequence"/>
</dbReference>
<dbReference type="PROSITE" id="PS00868">
    <property type="entry name" value="CYS_MET_METAB_PP"/>
    <property type="match status" value="1"/>
</dbReference>
<dbReference type="GO" id="GO:0019346">
    <property type="term" value="P:transsulfuration"/>
    <property type="evidence" value="ECO:0007669"/>
    <property type="project" value="InterPro"/>
</dbReference>
<dbReference type="PANTHER" id="PTHR11808">
    <property type="entry name" value="TRANS-SULFURATION ENZYME FAMILY MEMBER"/>
    <property type="match status" value="1"/>
</dbReference>
<evidence type="ECO:0000256" key="9">
    <source>
        <dbReference type="RuleBase" id="RU362118"/>
    </source>
</evidence>
<dbReference type="GO" id="GO:0003962">
    <property type="term" value="F:cystathionine gamma-synthase activity"/>
    <property type="evidence" value="ECO:0007669"/>
    <property type="project" value="TreeGrafter"/>
</dbReference>
<evidence type="ECO:0000256" key="6">
    <source>
        <dbReference type="ARBA" id="ARBA00048780"/>
    </source>
</evidence>
<dbReference type="AlphaFoldDB" id="A0A9D7XXW7"/>
<proteinExistence type="inferred from homology"/>
<dbReference type="Gene3D" id="3.90.1150.10">
    <property type="entry name" value="Aspartate Aminotransferase, domain 1"/>
    <property type="match status" value="2"/>
</dbReference>
<dbReference type="Pfam" id="PF01053">
    <property type="entry name" value="Cys_Met_Meta_PP"/>
    <property type="match status" value="1"/>
</dbReference>
<comment type="caution">
    <text evidence="10">The sequence shown here is derived from an EMBL/GenBank/DDBJ whole genome shotgun (WGS) entry which is preliminary data.</text>
</comment>